<dbReference type="GO" id="GO:0050667">
    <property type="term" value="P:homocysteine metabolic process"/>
    <property type="evidence" value="ECO:0007669"/>
    <property type="project" value="TreeGrafter"/>
</dbReference>
<keyword evidence="2" id="KW-0170">Cobalt</keyword>
<proteinExistence type="predicted"/>
<sequence>MPKTPVRRQHIAQQLYAQAPTVAVTAAGLYEQYASEAGVWPPRPRQEYNVGQSIQHLCRPLADSVLMDSQSLLEGHLEHERHLSPGPSVERDAELRAQLGALKQVLSQRLPINDYILTASYLNSAITHLTVPVSARAVSPKPLVNPHWELAAKYLNLLLAGNRTDALTLIRQEAKRGTDVRDLYVNVFQETQRKVGNLWHEGAISVAQEHYCTAATELAMALVHPYLMNNRPTQRRLLATTLSGDLHSMPVRIVSDFLEGDGWDAYFLGASTPINSIWPAMIAQRADLLVVGASMGHHVVGIRELIQEKEKYPECARMKVMVGGAPFNEDPELWKAVGADAYAADARQAVEVARELFVKAHSSSKSRPNS</sequence>
<gene>
    <name evidence="4" type="ORF">FHG12_00420</name>
</gene>
<reference evidence="4 5" key="1">
    <citation type="submission" date="2019-06" db="EMBL/GenBank/DDBJ databases">
        <authorList>
            <person name="Srinivasan S."/>
        </authorList>
    </citation>
    <scope>NUCLEOTIDE SEQUENCE [LARGE SCALE GENOMIC DNA]</scope>
    <source>
        <strain evidence="4 5">17J68-5</strain>
    </source>
</reference>
<dbReference type="Gene3D" id="1.10.1240.10">
    <property type="entry name" value="Methionine synthase domain"/>
    <property type="match status" value="1"/>
</dbReference>
<dbReference type="Gene3D" id="3.40.50.280">
    <property type="entry name" value="Cobalamin-binding domain"/>
    <property type="match status" value="1"/>
</dbReference>
<dbReference type="OrthoDB" id="9803687at2"/>
<dbReference type="GO" id="GO:0031419">
    <property type="term" value="F:cobalamin binding"/>
    <property type="evidence" value="ECO:0007669"/>
    <property type="project" value="InterPro"/>
</dbReference>
<evidence type="ECO:0000313" key="5">
    <source>
        <dbReference type="Proteomes" id="UP000305398"/>
    </source>
</evidence>
<dbReference type="InterPro" id="IPR036594">
    <property type="entry name" value="Meth_synthase_dom"/>
</dbReference>
<dbReference type="GO" id="GO:0005829">
    <property type="term" value="C:cytosol"/>
    <property type="evidence" value="ECO:0007669"/>
    <property type="project" value="TreeGrafter"/>
</dbReference>
<name>A0A5B7ZVP7_9BACT</name>
<dbReference type="PANTHER" id="PTHR45833">
    <property type="entry name" value="METHIONINE SYNTHASE"/>
    <property type="match status" value="1"/>
</dbReference>
<dbReference type="KEGG" id="hyj:FHG12_00420"/>
<dbReference type="Proteomes" id="UP000305398">
    <property type="component" value="Chromosome"/>
</dbReference>
<dbReference type="InterPro" id="IPR003759">
    <property type="entry name" value="Cbl-bd_cap"/>
</dbReference>
<dbReference type="PANTHER" id="PTHR45833:SF1">
    <property type="entry name" value="METHIONINE SYNTHASE"/>
    <property type="match status" value="1"/>
</dbReference>
<dbReference type="GO" id="GO:0046653">
    <property type="term" value="P:tetrahydrofolate metabolic process"/>
    <property type="evidence" value="ECO:0007669"/>
    <property type="project" value="TreeGrafter"/>
</dbReference>
<keyword evidence="5" id="KW-1185">Reference proteome</keyword>
<dbReference type="Pfam" id="PF02607">
    <property type="entry name" value="B12-binding_2"/>
    <property type="match status" value="1"/>
</dbReference>
<accession>A0A5B7ZVP7</accession>
<dbReference type="InterPro" id="IPR050554">
    <property type="entry name" value="Met_Synthase/Corrinoid"/>
</dbReference>
<dbReference type="AlphaFoldDB" id="A0A5B7ZVP7"/>
<dbReference type="GO" id="GO:0008705">
    <property type="term" value="F:methionine synthase activity"/>
    <property type="evidence" value="ECO:0007669"/>
    <property type="project" value="TreeGrafter"/>
</dbReference>
<organism evidence="4 5">
    <name type="scientific">Hymenobacter jejuensis</name>
    <dbReference type="NCBI Taxonomy" id="2502781"/>
    <lineage>
        <taxon>Bacteria</taxon>
        <taxon>Pseudomonadati</taxon>
        <taxon>Bacteroidota</taxon>
        <taxon>Cytophagia</taxon>
        <taxon>Cytophagales</taxon>
        <taxon>Hymenobacteraceae</taxon>
        <taxon>Hymenobacter</taxon>
    </lineage>
</organism>
<dbReference type="SUPFAM" id="SSF52242">
    <property type="entry name" value="Cobalamin (vitamin B12)-binding domain"/>
    <property type="match status" value="1"/>
</dbReference>
<evidence type="ECO:0000313" key="4">
    <source>
        <dbReference type="EMBL" id="QDA58655.1"/>
    </source>
</evidence>
<evidence type="ECO:0000259" key="3">
    <source>
        <dbReference type="PROSITE" id="PS51332"/>
    </source>
</evidence>
<dbReference type="GO" id="GO:0046872">
    <property type="term" value="F:metal ion binding"/>
    <property type="evidence" value="ECO:0007669"/>
    <property type="project" value="UniProtKB-KW"/>
</dbReference>
<dbReference type="InterPro" id="IPR036724">
    <property type="entry name" value="Cobalamin-bd_sf"/>
</dbReference>
<dbReference type="RefSeq" id="WP_139513535.1">
    <property type="nucleotide sequence ID" value="NZ_CP040896.1"/>
</dbReference>
<keyword evidence="1" id="KW-0479">Metal-binding</keyword>
<dbReference type="Pfam" id="PF02310">
    <property type="entry name" value="B12-binding"/>
    <property type="match status" value="1"/>
</dbReference>
<evidence type="ECO:0000256" key="2">
    <source>
        <dbReference type="ARBA" id="ARBA00023285"/>
    </source>
</evidence>
<protein>
    <recommendedName>
        <fullName evidence="3">B12-binding domain-containing protein</fullName>
    </recommendedName>
</protein>
<dbReference type="PROSITE" id="PS51332">
    <property type="entry name" value="B12_BINDING"/>
    <property type="match status" value="1"/>
</dbReference>
<dbReference type="EMBL" id="CP040896">
    <property type="protein sequence ID" value="QDA58655.1"/>
    <property type="molecule type" value="Genomic_DNA"/>
</dbReference>
<evidence type="ECO:0000256" key="1">
    <source>
        <dbReference type="ARBA" id="ARBA00022723"/>
    </source>
</evidence>
<dbReference type="InterPro" id="IPR006158">
    <property type="entry name" value="Cobalamin-bd"/>
</dbReference>
<feature type="domain" description="B12-binding" evidence="3">
    <location>
        <begin position="234"/>
        <end position="367"/>
    </location>
</feature>